<sequence length="1377" mass="142552">MADNHKQPGAVGEPGRGERTADAKVSRDKPRKGYAQETESDAVAALDAIASFSQATPLEVKAEPPQEERAAKPPVFHLVSEVPVTLNVPSPVIDAGKWLERIERDWSSVSKSDSSSHYANVAGFSQRDRRHSEQIARAAEKAPPINASAISRAADSLSSVTNVQGGGGQALSPTAEGHRDGASERGIPHASLVKELLTSASFHLASQDVSPLSTAHSATLATLQNIERDWSQATTEQHENQSATVDAHRSQAARYTGVTPGVTNDSHRAVVSAHSQDQKWLGETTPVVNAERPAKRVEAESKSYTEGVGDHRLMATVATGLETSSRSQSDAFERASSAQSALPIKPLQALLANVAFEPASPELALLDPARNGVLAALRRIEHNTAASTLVANRSGRGTRNTLATSDSTDAAGALSVPGSATSLATATASSDTQGLRQKVYRVKRIEKQVDRALSPSTQLSSQADGGVTATADAIHAKHSFGGDDQQRQAVSEGKTSSPLSPDKPGSEATVDAKPSETPLTAEDLRKLPLRNENGQFLSRDEKAGMSKAELAQAKAREERQQAKREEKNDSLLGKLGQVAHDTLTEQGDATDGVGTAVGNAYYSAVKEVYTGYQELAGEDSKGRELYQWARGQWDKRREAGGGTQTDSAEVSTVERNHEEATLQVSETQAQSVTADREQLEQSSAQHEEVSETLETIASTNEDGFEEVVKEVKRIQGGGGTSIIPTRAGLGRATPGGAGGRGGAGGAGGAAGRGRMGRLWDRVRSPFVRAPGGAPGAGAAAPGSAGSSASTGRMASAWQSVKGMLGMGGSSSGASAGAGTGTLNAIKGAGSKALSGGSRLLGAVAAPVTGMLAYSSTRSELESRSDLSEAQKTTTAAVTGVGAGGGAVAGASGGALAGAAAGSIVPVIGTGIGGLIGGIIGGALGAWGGQKAGRTVGDAVASTMDNVEEEARKALDEREERLRREELKERKWYNPATWFSGGSAPQQPTQAPSSFGGMPGAGARAAQSSSQAAESASGDASLVERDDFGRVAEKYESGGRGVSTVSTGHGDPGGVSYGKHQLASNTGTMQAFLNSKEGEAYREEFAGMQAGSDEFSEKYREVADRDAEGFAEAQQSFIARTHYDPVANYAATQGMNIESEAIQEALYSQSVQHSGAGNRKIIDDAMSRVGPEASEDEIIDALYDARGDYASQFVSSSAARDRYAREREDVRAISQASASESQEASSSEQQVAAANSHQRDESSVLTAGSESHNQPDPGAAQPSEGAASSAPASLVSTSTSEVDSRPMTVASALDYAISGSTPAAEPVLPSEPVTPIDDRQAAKAFHPAPQRQPPGASRREPRESSSPAPARQRVASNVGADDSLSPRGGVHAPGVNDI</sequence>
<feature type="compositionally biased region" description="Low complexity" evidence="1">
    <location>
        <begin position="1256"/>
        <end position="1272"/>
    </location>
</feature>
<feature type="compositionally biased region" description="Basic and acidic residues" evidence="1">
    <location>
        <begin position="1198"/>
        <end position="1210"/>
    </location>
</feature>
<evidence type="ECO:0000313" key="3">
    <source>
        <dbReference type="EMBL" id="MDX5979653.1"/>
    </source>
</evidence>
<protein>
    <recommendedName>
        <fullName evidence="2">Type VI secretion system spike protein VgrG3-like C-terminal domain-containing protein</fullName>
    </recommendedName>
</protein>
<reference evidence="3" key="1">
    <citation type="submission" date="2023-11" db="EMBL/GenBank/DDBJ databases">
        <title>MicrobeMod: A computational toolkit for identifying prokaryotic methylation and restriction-modification with nanopore sequencing.</title>
        <authorList>
            <person name="Crits-Christoph A."/>
            <person name="Kang S.C."/>
            <person name="Lee H."/>
            <person name="Ostrov N."/>
        </authorList>
    </citation>
    <scope>NUCLEOTIDE SEQUENCE</scope>
    <source>
        <strain evidence="3">ATCC BAA-953</strain>
    </source>
</reference>
<feature type="region of interest" description="Disordered" evidence="1">
    <location>
        <begin position="391"/>
        <end position="415"/>
    </location>
</feature>
<feature type="compositionally biased region" description="Polar residues" evidence="1">
    <location>
        <begin position="1242"/>
        <end position="1253"/>
    </location>
</feature>
<feature type="region of interest" description="Disordered" evidence="1">
    <location>
        <begin position="977"/>
        <end position="1020"/>
    </location>
</feature>
<gene>
    <name evidence="3" type="ORF">SIL78_19060</name>
</gene>
<feature type="non-terminal residue" evidence="3">
    <location>
        <position position="1377"/>
    </location>
</feature>
<feature type="region of interest" description="Disordered" evidence="1">
    <location>
        <begin position="232"/>
        <end position="264"/>
    </location>
</feature>
<feature type="region of interest" description="Disordered" evidence="1">
    <location>
        <begin position="479"/>
        <end position="568"/>
    </location>
</feature>
<feature type="region of interest" description="Disordered" evidence="1">
    <location>
        <begin position="1193"/>
        <end position="1284"/>
    </location>
</feature>
<feature type="region of interest" description="Disordered" evidence="1">
    <location>
        <begin position="722"/>
        <end position="753"/>
    </location>
</feature>
<accession>A0AAJ2RWA5</accession>
<feature type="compositionally biased region" description="Gly residues" evidence="1">
    <location>
        <begin position="733"/>
        <end position="753"/>
    </location>
</feature>
<feature type="region of interest" description="Disordered" evidence="1">
    <location>
        <begin position="1"/>
        <end position="40"/>
    </location>
</feature>
<feature type="compositionally biased region" description="Polar residues" evidence="1">
    <location>
        <begin position="487"/>
        <end position="499"/>
    </location>
</feature>
<feature type="region of interest" description="Disordered" evidence="1">
    <location>
        <begin position="110"/>
        <end position="143"/>
    </location>
</feature>
<feature type="compositionally biased region" description="Low complexity" evidence="1">
    <location>
        <begin position="1211"/>
        <end position="1233"/>
    </location>
</feature>
<evidence type="ECO:0000259" key="2">
    <source>
        <dbReference type="Pfam" id="PF21277"/>
    </source>
</evidence>
<feature type="domain" description="Type VI secretion system spike protein VgrG3-like C-terminal" evidence="2">
    <location>
        <begin position="1028"/>
        <end position="1199"/>
    </location>
</feature>
<feature type="compositionally biased region" description="Basic and acidic residues" evidence="1">
    <location>
        <begin position="674"/>
        <end position="689"/>
    </location>
</feature>
<feature type="compositionally biased region" description="Low complexity" evidence="1">
    <location>
        <begin position="1000"/>
        <end position="1020"/>
    </location>
</feature>
<feature type="region of interest" description="Disordered" evidence="1">
    <location>
        <begin position="1300"/>
        <end position="1377"/>
    </location>
</feature>
<feature type="region of interest" description="Disordered" evidence="1">
    <location>
        <begin position="768"/>
        <end position="791"/>
    </location>
</feature>
<evidence type="ECO:0000313" key="4">
    <source>
        <dbReference type="Proteomes" id="UP001276761"/>
    </source>
</evidence>
<feature type="compositionally biased region" description="Basic and acidic residues" evidence="1">
    <location>
        <begin position="554"/>
        <end position="568"/>
    </location>
</feature>
<feature type="compositionally biased region" description="Polar residues" evidence="1">
    <location>
        <begin position="232"/>
        <end position="244"/>
    </location>
</feature>
<name>A0AAJ2RWA5_9GAMM</name>
<proteinExistence type="predicted"/>
<feature type="compositionally biased region" description="Polar residues" evidence="1">
    <location>
        <begin position="982"/>
        <end position="992"/>
    </location>
</feature>
<dbReference type="EMBL" id="JAWXXT010000002">
    <property type="protein sequence ID" value="MDX5979653.1"/>
    <property type="molecule type" value="Genomic_DNA"/>
</dbReference>
<dbReference type="Pfam" id="PF21277">
    <property type="entry name" value="T6SS_VgrG3-like_C"/>
    <property type="match status" value="1"/>
</dbReference>
<feature type="compositionally biased region" description="Polar residues" evidence="1">
    <location>
        <begin position="391"/>
        <end position="408"/>
    </location>
</feature>
<comment type="caution">
    <text evidence="3">The sequence shown here is derived from an EMBL/GenBank/DDBJ whole genome shotgun (WGS) entry which is preliminary data.</text>
</comment>
<feature type="compositionally biased region" description="Polar residues" evidence="1">
    <location>
        <begin position="662"/>
        <end position="673"/>
    </location>
</feature>
<organism evidence="3 4">
    <name type="scientific">Vreelandella alkaliphila</name>
    <dbReference type="NCBI Taxonomy" id="272774"/>
    <lineage>
        <taxon>Bacteria</taxon>
        <taxon>Pseudomonadati</taxon>
        <taxon>Pseudomonadota</taxon>
        <taxon>Gammaproteobacteria</taxon>
        <taxon>Oceanospirillales</taxon>
        <taxon>Halomonadaceae</taxon>
        <taxon>Vreelandella</taxon>
    </lineage>
</organism>
<feature type="region of interest" description="Disordered" evidence="1">
    <location>
        <begin position="158"/>
        <end position="183"/>
    </location>
</feature>
<dbReference type="InterPro" id="IPR049073">
    <property type="entry name" value="T6SS_VgrG3-like_C"/>
</dbReference>
<dbReference type="Proteomes" id="UP001276761">
    <property type="component" value="Unassembled WGS sequence"/>
</dbReference>
<feature type="region of interest" description="Disordered" evidence="1">
    <location>
        <begin position="657"/>
        <end position="691"/>
    </location>
</feature>
<feature type="compositionally biased region" description="Basic and acidic residues" evidence="1">
    <location>
        <begin position="15"/>
        <end position="28"/>
    </location>
</feature>
<evidence type="ECO:0000256" key="1">
    <source>
        <dbReference type="SAM" id="MobiDB-lite"/>
    </source>
</evidence>
<feature type="compositionally biased region" description="Basic and acidic residues" evidence="1">
    <location>
        <begin position="126"/>
        <end position="140"/>
    </location>
</feature>
<feature type="compositionally biased region" description="Low complexity" evidence="1">
    <location>
        <begin position="776"/>
        <end position="791"/>
    </location>
</feature>